<reference evidence="1 2" key="1">
    <citation type="submission" date="2020-02" db="EMBL/GenBank/DDBJ databases">
        <title>Characterization of phylogenetic diversity of novel bifidobacterial species isolated in Czech ZOOs.</title>
        <authorList>
            <person name="Lugli G.A."/>
            <person name="Vera N.B."/>
            <person name="Ventura M."/>
        </authorList>
    </citation>
    <scope>NUCLEOTIDE SEQUENCE [LARGE SCALE GENOMIC DNA]</scope>
    <source>
        <strain evidence="1 2">DSM 109963</strain>
    </source>
</reference>
<organism evidence="1 2">
    <name type="scientific">Bifidobacterium panos</name>
    <dbReference type="NCBI Taxonomy" id="2675321"/>
    <lineage>
        <taxon>Bacteria</taxon>
        <taxon>Bacillati</taxon>
        <taxon>Actinomycetota</taxon>
        <taxon>Actinomycetes</taxon>
        <taxon>Bifidobacteriales</taxon>
        <taxon>Bifidobacteriaceae</taxon>
        <taxon>Bifidobacterium</taxon>
    </lineage>
</organism>
<comment type="caution">
    <text evidence="1">The sequence shown here is derived from an EMBL/GenBank/DDBJ whole genome shotgun (WGS) entry which is preliminary data.</text>
</comment>
<evidence type="ECO:0000313" key="1">
    <source>
        <dbReference type="EMBL" id="NMN02349.1"/>
    </source>
</evidence>
<evidence type="ECO:0000313" key="2">
    <source>
        <dbReference type="Proteomes" id="UP000553756"/>
    </source>
</evidence>
<dbReference type="Proteomes" id="UP000553756">
    <property type="component" value="Unassembled WGS sequence"/>
</dbReference>
<accession>A0ABX1SYI7</accession>
<proteinExistence type="predicted"/>
<name>A0ABX1SYI7_9BIFI</name>
<dbReference type="EMBL" id="JAAIIJ010000018">
    <property type="protein sequence ID" value="NMN02349.1"/>
    <property type="molecule type" value="Genomic_DNA"/>
</dbReference>
<keyword evidence="2" id="KW-1185">Reference proteome</keyword>
<gene>
    <name evidence="1" type="ORF">G1C94_0971</name>
</gene>
<sequence length="98" mass="10687">MFGYLAEGGQCFGIGHVDVVQCQKGFGVVYLELSDTNATFGFLASMFYQCLFGALVRKADHKDGGRFGRDVHCLANIGKISAICGRLFNSYLEIFSST</sequence>
<protein>
    <submittedName>
        <fullName evidence="1">TraG/TraD family</fullName>
    </submittedName>
</protein>